<organism evidence="2">
    <name type="scientific">Arundo donax</name>
    <name type="common">Giant reed</name>
    <name type="synonym">Donax arundinaceus</name>
    <dbReference type="NCBI Taxonomy" id="35708"/>
    <lineage>
        <taxon>Eukaryota</taxon>
        <taxon>Viridiplantae</taxon>
        <taxon>Streptophyta</taxon>
        <taxon>Embryophyta</taxon>
        <taxon>Tracheophyta</taxon>
        <taxon>Spermatophyta</taxon>
        <taxon>Magnoliopsida</taxon>
        <taxon>Liliopsida</taxon>
        <taxon>Poales</taxon>
        <taxon>Poaceae</taxon>
        <taxon>PACMAD clade</taxon>
        <taxon>Arundinoideae</taxon>
        <taxon>Arundineae</taxon>
        <taxon>Arundo</taxon>
    </lineage>
</organism>
<feature type="transmembrane region" description="Helical" evidence="1">
    <location>
        <begin position="6"/>
        <end position="25"/>
    </location>
</feature>
<keyword evidence="1" id="KW-1133">Transmembrane helix</keyword>
<dbReference type="EMBL" id="GBRH01231998">
    <property type="protein sequence ID" value="JAD65897.1"/>
    <property type="molecule type" value="Transcribed_RNA"/>
</dbReference>
<reference evidence="2" key="2">
    <citation type="journal article" date="2015" name="Data Brief">
        <title>Shoot transcriptome of the giant reed, Arundo donax.</title>
        <authorList>
            <person name="Barrero R.A."/>
            <person name="Guerrero F.D."/>
            <person name="Moolhuijzen P."/>
            <person name="Goolsby J.A."/>
            <person name="Tidwell J."/>
            <person name="Bellgard S.E."/>
            <person name="Bellgard M.I."/>
        </authorList>
    </citation>
    <scope>NUCLEOTIDE SEQUENCE</scope>
    <source>
        <tissue evidence="2">Shoot tissue taken approximately 20 cm above the soil surface</tissue>
    </source>
</reference>
<name>A0A0A9C2W9_ARUDO</name>
<sequence length="26" mass="2813">MTAMINLMISVCGLFLLLMVVCLLAV</sequence>
<dbReference type="AlphaFoldDB" id="A0A0A9C2W9"/>
<reference evidence="2" key="1">
    <citation type="submission" date="2014-09" db="EMBL/GenBank/DDBJ databases">
        <authorList>
            <person name="Magalhaes I.L.F."/>
            <person name="Oliveira U."/>
            <person name="Santos F.R."/>
            <person name="Vidigal T.H.D.A."/>
            <person name="Brescovit A.D."/>
            <person name="Santos A.J."/>
        </authorList>
    </citation>
    <scope>NUCLEOTIDE SEQUENCE</scope>
    <source>
        <tissue evidence="2">Shoot tissue taken approximately 20 cm above the soil surface</tissue>
    </source>
</reference>
<keyword evidence="1" id="KW-0472">Membrane</keyword>
<proteinExistence type="predicted"/>
<evidence type="ECO:0000313" key="2">
    <source>
        <dbReference type="EMBL" id="JAD65897.1"/>
    </source>
</evidence>
<evidence type="ECO:0000256" key="1">
    <source>
        <dbReference type="SAM" id="Phobius"/>
    </source>
</evidence>
<accession>A0A0A9C2W9</accession>
<protein>
    <submittedName>
        <fullName evidence="2">Uncharacterized protein</fullName>
    </submittedName>
</protein>
<keyword evidence="1" id="KW-0812">Transmembrane</keyword>